<evidence type="ECO:0000256" key="2">
    <source>
        <dbReference type="ARBA" id="ARBA00023125"/>
    </source>
</evidence>
<dbReference type="Gene3D" id="1.10.260.40">
    <property type="entry name" value="lambda repressor-like DNA-binding domains"/>
    <property type="match status" value="1"/>
</dbReference>
<feature type="region of interest" description="Disordered" evidence="4">
    <location>
        <begin position="329"/>
        <end position="353"/>
    </location>
</feature>
<name>A0A7T1WRG0_9ACTN</name>
<keyword evidence="2" id="KW-0238">DNA-binding</keyword>
<dbReference type="Pfam" id="PF00356">
    <property type="entry name" value="LacI"/>
    <property type="match status" value="1"/>
</dbReference>
<dbReference type="AlphaFoldDB" id="A0A7T1WRG0"/>
<keyword evidence="1" id="KW-0805">Transcription regulation</keyword>
<keyword evidence="7" id="KW-1185">Reference proteome</keyword>
<dbReference type="SUPFAM" id="SSF47413">
    <property type="entry name" value="lambda repressor-like DNA-binding domains"/>
    <property type="match status" value="1"/>
</dbReference>
<evidence type="ECO:0000313" key="7">
    <source>
        <dbReference type="Proteomes" id="UP000595046"/>
    </source>
</evidence>
<dbReference type="PROSITE" id="PS00356">
    <property type="entry name" value="HTH_LACI_1"/>
    <property type="match status" value="1"/>
</dbReference>
<dbReference type="InterPro" id="IPR046335">
    <property type="entry name" value="LacI/GalR-like_sensor"/>
</dbReference>
<organism evidence="6 7">
    <name type="scientific">Streptomyces bathyalis</name>
    <dbReference type="NCBI Taxonomy" id="2710756"/>
    <lineage>
        <taxon>Bacteria</taxon>
        <taxon>Bacillati</taxon>
        <taxon>Actinomycetota</taxon>
        <taxon>Actinomycetes</taxon>
        <taxon>Kitasatosporales</taxon>
        <taxon>Streptomycetaceae</taxon>
        <taxon>Streptomyces</taxon>
    </lineage>
</organism>
<dbReference type="Proteomes" id="UP000595046">
    <property type="component" value="Chromosome"/>
</dbReference>
<evidence type="ECO:0000256" key="1">
    <source>
        <dbReference type="ARBA" id="ARBA00023015"/>
    </source>
</evidence>
<evidence type="ECO:0000256" key="3">
    <source>
        <dbReference type="ARBA" id="ARBA00023163"/>
    </source>
</evidence>
<keyword evidence="3" id="KW-0804">Transcription</keyword>
<dbReference type="GO" id="GO:0003700">
    <property type="term" value="F:DNA-binding transcription factor activity"/>
    <property type="evidence" value="ECO:0007669"/>
    <property type="project" value="TreeGrafter"/>
</dbReference>
<reference evidence="7" key="1">
    <citation type="submission" date="2020-02" db="EMBL/GenBank/DDBJ databases">
        <title>Streptomyces sp. ASO4wet.</title>
        <authorList>
            <person name="Risdian C."/>
            <person name="Landwehr W."/>
            <person name="Schupp P."/>
            <person name="Wink J."/>
        </authorList>
    </citation>
    <scope>NUCLEOTIDE SEQUENCE [LARGE SCALE GENOMIC DNA]</scope>
    <source>
        <strain evidence="7">ASO4wet</strain>
    </source>
</reference>
<dbReference type="Gene3D" id="3.40.50.2300">
    <property type="match status" value="2"/>
</dbReference>
<dbReference type="CDD" id="cd06267">
    <property type="entry name" value="PBP1_LacI_sugar_binding-like"/>
    <property type="match status" value="1"/>
</dbReference>
<dbReference type="RefSeq" id="WP_197350274.1">
    <property type="nucleotide sequence ID" value="NZ_CP048882.1"/>
</dbReference>
<dbReference type="SUPFAM" id="SSF53822">
    <property type="entry name" value="Periplasmic binding protein-like I"/>
    <property type="match status" value="1"/>
</dbReference>
<dbReference type="EMBL" id="CP048882">
    <property type="protein sequence ID" value="QPP06461.1"/>
    <property type="molecule type" value="Genomic_DNA"/>
</dbReference>
<dbReference type="GO" id="GO:0000976">
    <property type="term" value="F:transcription cis-regulatory region binding"/>
    <property type="evidence" value="ECO:0007669"/>
    <property type="project" value="TreeGrafter"/>
</dbReference>
<evidence type="ECO:0000259" key="5">
    <source>
        <dbReference type="PROSITE" id="PS50932"/>
    </source>
</evidence>
<feature type="domain" description="HTH lacI-type" evidence="5">
    <location>
        <begin position="14"/>
        <end position="68"/>
    </location>
</feature>
<dbReference type="PROSITE" id="PS50932">
    <property type="entry name" value="HTH_LACI_2"/>
    <property type="match status" value="1"/>
</dbReference>
<dbReference type="KEGG" id="sbat:G4Z16_08685"/>
<dbReference type="Pfam" id="PF13377">
    <property type="entry name" value="Peripla_BP_3"/>
    <property type="match status" value="1"/>
</dbReference>
<dbReference type="PANTHER" id="PTHR30146:SF155">
    <property type="entry name" value="ALANINE RACEMASE"/>
    <property type="match status" value="1"/>
</dbReference>
<dbReference type="InterPro" id="IPR028082">
    <property type="entry name" value="Peripla_BP_I"/>
</dbReference>
<evidence type="ECO:0000313" key="6">
    <source>
        <dbReference type="EMBL" id="QPP06461.1"/>
    </source>
</evidence>
<dbReference type="SMART" id="SM00354">
    <property type="entry name" value="HTH_LACI"/>
    <property type="match status" value="1"/>
</dbReference>
<dbReference type="InterPro" id="IPR010982">
    <property type="entry name" value="Lambda_DNA-bd_dom_sf"/>
</dbReference>
<proteinExistence type="predicted"/>
<dbReference type="PANTHER" id="PTHR30146">
    <property type="entry name" value="LACI-RELATED TRANSCRIPTIONAL REPRESSOR"/>
    <property type="match status" value="1"/>
</dbReference>
<accession>A0A7T1WRG0</accession>
<sequence>MAGTARGRKSSGKATITDVAAVAGVSVAAVSKVINGKGGISEPTRQRVLAAADKLQWSPSAAAVALRGARTRALGMVVGRGADLLTADPHFALLISGVESELAPLDYGLLLHIVGEEPEAEVRAYRRLAEERRVDGVILTESRIGDPRFDLVRRLRLPAVLVGRPWQEDPIPHVQAAGQDAGLREAIGHLVELGHRRIAYVSGPEDKVHTTFRRKVVESCLSEHGLRPSHVVVGEFTAQDATAAVGRMAEPADDRPTAILFGNDTMAVAGINAARRLGLDVPRDLSVIGYDDLPLGELVYPRLTTVNQDIEQLGRAAANELLGLLEESGAGPVAAPRPPRLVVRESTGPVPAS</sequence>
<gene>
    <name evidence="6" type="ORF">G4Z16_08685</name>
</gene>
<evidence type="ECO:0000256" key="4">
    <source>
        <dbReference type="SAM" id="MobiDB-lite"/>
    </source>
</evidence>
<dbReference type="CDD" id="cd01392">
    <property type="entry name" value="HTH_LacI"/>
    <property type="match status" value="1"/>
</dbReference>
<protein>
    <submittedName>
        <fullName evidence="6">LacI family transcriptional regulator</fullName>
    </submittedName>
</protein>
<dbReference type="InterPro" id="IPR000843">
    <property type="entry name" value="HTH_LacI"/>
</dbReference>